<organism evidence="1 2">
    <name type="scientific">Mycobacterium asiaticum</name>
    <dbReference type="NCBI Taxonomy" id="1790"/>
    <lineage>
        <taxon>Bacteria</taxon>
        <taxon>Bacillati</taxon>
        <taxon>Actinomycetota</taxon>
        <taxon>Actinomycetes</taxon>
        <taxon>Mycobacteriales</taxon>
        <taxon>Mycobacteriaceae</taxon>
        <taxon>Mycobacterium</taxon>
    </lineage>
</organism>
<gene>
    <name evidence="1" type="ORF">A5636_20180</name>
</gene>
<dbReference type="EMBL" id="LZLQ01000025">
    <property type="protein sequence ID" value="OBK18619.1"/>
    <property type="molecule type" value="Genomic_DNA"/>
</dbReference>
<protein>
    <submittedName>
        <fullName evidence="1">Uncharacterized protein</fullName>
    </submittedName>
</protein>
<evidence type="ECO:0000313" key="2">
    <source>
        <dbReference type="Proteomes" id="UP000093629"/>
    </source>
</evidence>
<reference evidence="1 2" key="1">
    <citation type="submission" date="2016-06" db="EMBL/GenBank/DDBJ databases">
        <authorList>
            <person name="Kjaerup R.B."/>
            <person name="Dalgaard T.S."/>
            <person name="Juul-Madsen H.R."/>
        </authorList>
    </citation>
    <scope>NUCLEOTIDE SEQUENCE [LARGE SCALE GENOMIC DNA]</scope>
    <source>
        <strain evidence="1 2">1245139.5</strain>
    </source>
</reference>
<accession>A0A1A3NC15</accession>
<sequence>METGITAVVVVTAGPEVLVGPAVTRARLVVPATQGSTAPAARAVPEAQQAKLAMVALVEPATAMF</sequence>
<proteinExistence type="predicted"/>
<evidence type="ECO:0000313" key="1">
    <source>
        <dbReference type="EMBL" id="OBK18619.1"/>
    </source>
</evidence>
<name>A0A1A3NC15_MYCAS</name>
<comment type="caution">
    <text evidence="1">The sequence shown here is derived from an EMBL/GenBank/DDBJ whole genome shotgun (WGS) entry which is preliminary data.</text>
</comment>
<dbReference type="AlphaFoldDB" id="A0A1A3NC15"/>
<dbReference type="Proteomes" id="UP000093629">
    <property type="component" value="Unassembled WGS sequence"/>
</dbReference>
<keyword evidence="2" id="KW-1185">Reference proteome</keyword>